<name>A0ABY0GSL1_9PEZI</name>
<keyword evidence="2" id="KW-1185">Reference proteome</keyword>
<dbReference type="Proteomes" id="UP000294003">
    <property type="component" value="Unassembled WGS sequence"/>
</dbReference>
<evidence type="ECO:0000313" key="2">
    <source>
        <dbReference type="Proteomes" id="UP000294003"/>
    </source>
</evidence>
<accession>A0ABY0GSL1</accession>
<comment type="caution">
    <text evidence="1">The sequence shown here is derived from an EMBL/GenBank/DDBJ whole genome shotgun (WGS) entry which is preliminary data.</text>
</comment>
<protein>
    <submittedName>
        <fullName evidence="1">Uncharacterized protein</fullName>
    </submittedName>
</protein>
<dbReference type="EMBL" id="QJNS01000613">
    <property type="protein sequence ID" value="RYO76232.1"/>
    <property type="molecule type" value="Genomic_DNA"/>
</dbReference>
<organism evidence="1 2">
    <name type="scientific">Monosporascus cannonballus</name>
    <dbReference type="NCBI Taxonomy" id="155416"/>
    <lineage>
        <taxon>Eukaryota</taxon>
        <taxon>Fungi</taxon>
        <taxon>Dikarya</taxon>
        <taxon>Ascomycota</taxon>
        <taxon>Pezizomycotina</taxon>
        <taxon>Sordariomycetes</taxon>
        <taxon>Xylariomycetidae</taxon>
        <taxon>Xylariales</taxon>
        <taxon>Xylariales incertae sedis</taxon>
        <taxon>Monosporascus</taxon>
    </lineage>
</organism>
<sequence>MKDPTPTQWATFLGKSLGNEMLFLQTDAYSGRRNGGGPLGIEGEFFTAMSQCLGVTRKWRLVVDYVQAHSYEGKTPGGKKMLFLEDAALKTLQERGDLCDA</sequence>
<reference evidence="1 2" key="1">
    <citation type="submission" date="2018-06" db="EMBL/GenBank/DDBJ databases">
        <title>Complete Genomes of Monosporascus.</title>
        <authorList>
            <person name="Robinson A.J."/>
            <person name="Natvig D.O."/>
        </authorList>
    </citation>
    <scope>NUCLEOTIDE SEQUENCE [LARGE SCALE GENOMIC DNA]</scope>
    <source>
        <strain evidence="1 2">CBS 609.92</strain>
    </source>
</reference>
<gene>
    <name evidence="1" type="ORF">DL762_009836</name>
</gene>
<evidence type="ECO:0000313" key="1">
    <source>
        <dbReference type="EMBL" id="RYO76232.1"/>
    </source>
</evidence>
<proteinExistence type="predicted"/>